<comment type="caution">
    <text evidence="1">The sequence shown here is derived from an EMBL/GenBank/DDBJ whole genome shotgun (WGS) entry which is preliminary data.</text>
</comment>
<keyword evidence="2" id="KW-1185">Reference proteome</keyword>
<accession>A0A9X2J6N1</accession>
<dbReference type="EMBL" id="JALBWM010000137">
    <property type="protein sequence ID" value="MCO1336448.1"/>
    <property type="molecule type" value="Genomic_DNA"/>
</dbReference>
<evidence type="ECO:0000313" key="1">
    <source>
        <dbReference type="EMBL" id="MCO1336448.1"/>
    </source>
</evidence>
<protein>
    <submittedName>
        <fullName evidence="1">Uncharacterized protein</fullName>
    </submittedName>
</protein>
<sequence>MSAPQLKISEFHVFKNYYHDGKKSYRVEDLIELAKDRAVFDLPLAGIPIGENPWDGSTIKSFVYHVTRVNNADLSYPIILDVEGHIADGWHRVCRAILEGRKYIKAVRLTVMPDAISD</sequence>
<organism evidence="1 2">
    <name type="scientific">Microbulbifer okhotskensis</name>
    <dbReference type="NCBI Taxonomy" id="2926617"/>
    <lineage>
        <taxon>Bacteria</taxon>
        <taxon>Pseudomonadati</taxon>
        <taxon>Pseudomonadota</taxon>
        <taxon>Gammaproteobacteria</taxon>
        <taxon>Cellvibrionales</taxon>
        <taxon>Microbulbiferaceae</taxon>
        <taxon>Microbulbifer</taxon>
    </lineage>
</organism>
<evidence type="ECO:0000313" key="2">
    <source>
        <dbReference type="Proteomes" id="UP001139028"/>
    </source>
</evidence>
<dbReference type="RefSeq" id="WP_252472115.1">
    <property type="nucleotide sequence ID" value="NZ_JALBWM010000137.1"/>
</dbReference>
<proteinExistence type="predicted"/>
<dbReference type="AlphaFoldDB" id="A0A9X2J6N1"/>
<name>A0A9X2J6N1_9GAMM</name>
<gene>
    <name evidence="1" type="ORF">MO867_19120</name>
</gene>
<dbReference type="Proteomes" id="UP001139028">
    <property type="component" value="Unassembled WGS sequence"/>
</dbReference>
<reference evidence="1" key="1">
    <citation type="journal article" date="2022" name="Arch. Microbiol.">
        <title>Microbulbifer okhotskensis sp. nov., isolated from a deep bottom sediment of the Okhotsk Sea.</title>
        <authorList>
            <person name="Romanenko L."/>
            <person name="Kurilenko V."/>
            <person name="Otstavnykh N."/>
            <person name="Velansky P."/>
            <person name="Isaeva M."/>
            <person name="Mikhailov V."/>
        </authorList>
    </citation>
    <scope>NUCLEOTIDE SEQUENCE</scope>
    <source>
        <strain evidence="1">OS29</strain>
    </source>
</reference>